<keyword evidence="2" id="KW-1185">Reference proteome</keyword>
<sequence>MNQLSKFPLSILKAGYDNPNFKSRLLFFFPGLLLIGLTARFIIHSSIFFNNPSLDLSKLPILNSSSFLNTYLAGTSFQLFTSSIVFISLFVVFFKNPRSGLEYVDGEDTESGGLLPLTTHDLNHRIDSNATSTTGANPQPQQLSRSRSQSPSQTQSQSTQVVGIKRINGLQRFLHNNPKAEIVLKQAIKLIITFTWIYALMLWFFGDSLFDRFLKYTGGMCSNGDKNLNYRQCRNLNKLQLQQQADDSDDSIEPIKWVGGVKLSGHSLILSCFTMSLIYEFKNCYRVYVVNKLNDNVSHLNFGSTASSGVNTSISFMKVSSWIFYSLLALFIFYCCCWTILFSITAVFYHTVIEKIVGLSCGLFIPYLIYFRFRSFFNILD</sequence>
<evidence type="ECO:0000313" key="2">
    <source>
        <dbReference type="Proteomes" id="UP001165064"/>
    </source>
</evidence>
<reference evidence="1" key="1">
    <citation type="submission" date="2023-04" db="EMBL/GenBank/DDBJ databases">
        <title>Ambrosiozyma monospora NBRC 10751.</title>
        <authorList>
            <person name="Ichikawa N."/>
            <person name="Sato H."/>
            <person name="Tonouchi N."/>
        </authorList>
    </citation>
    <scope>NUCLEOTIDE SEQUENCE</scope>
    <source>
        <strain evidence="1">NBRC 10751</strain>
    </source>
</reference>
<name>A0ACB5TST6_AMBMO</name>
<accession>A0ACB5TST6</accession>
<proteinExistence type="predicted"/>
<protein>
    <submittedName>
        <fullName evidence="1">Unnamed protein product</fullName>
    </submittedName>
</protein>
<organism evidence="1 2">
    <name type="scientific">Ambrosiozyma monospora</name>
    <name type="common">Yeast</name>
    <name type="synonym">Endomycopsis monosporus</name>
    <dbReference type="NCBI Taxonomy" id="43982"/>
    <lineage>
        <taxon>Eukaryota</taxon>
        <taxon>Fungi</taxon>
        <taxon>Dikarya</taxon>
        <taxon>Ascomycota</taxon>
        <taxon>Saccharomycotina</taxon>
        <taxon>Pichiomycetes</taxon>
        <taxon>Pichiales</taxon>
        <taxon>Pichiaceae</taxon>
        <taxon>Ambrosiozyma</taxon>
    </lineage>
</organism>
<evidence type="ECO:0000313" key="1">
    <source>
        <dbReference type="EMBL" id="GME93125.1"/>
    </source>
</evidence>
<gene>
    <name evidence="1" type="ORF">Amon02_000924700</name>
</gene>
<comment type="caution">
    <text evidence="1">The sequence shown here is derived from an EMBL/GenBank/DDBJ whole genome shotgun (WGS) entry which is preliminary data.</text>
</comment>
<dbReference type="EMBL" id="BSXS01008620">
    <property type="protein sequence ID" value="GME93125.1"/>
    <property type="molecule type" value="Genomic_DNA"/>
</dbReference>
<dbReference type="Proteomes" id="UP001165064">
    <property type="component" value="Unassembled WGS sequence"/>
</dbReference>